<evidence type="ECO:0000313" key="1">
    <source>
        <dbReference type="EMBL" id="CAH1795042.1"/>
    </source>
</evidence>
<sequence length="127" mass="14445">FSCDNTTLDKCSILSSNQSMFSSYSFYKYYLPFPCTTMPTTEPTTNAVTTDGPDSNSTIMITTQTPPEPPFKYIYSGNIRFCDTTTTRWIWGLVLVICIPHALVFLRSLYRVMFRSKQTPTPGAFIF</sequence>
<keyword evidence="2" id="KW-1185">Reference proteome</keyword>
<dbReference type="Proteomes" id="UP000749559">
    <property type="component" value="Unassembled WGS sequence"/>
</dbReference>
<dbReference type="AlphaFoldDB" id="A0A8J1Y036"/>
<accession>A0A8J1Y036</accession>
<gene>
    <name evidence="1" type="ORF">OFUS_LOCUS19636</name>
</gene>
<reference evidence="1" key="1">
    <citation type="submission" date="2022-03" db="EMBL/GenBank/DDBJ databases">
        <authorList>
            <person name="Martin C."/>
        </authorList>
    </citation>
    <scope>NUCLEOTIDE SEQUENCE</scope>
</reference>
<comment type="caution">
    <text evidence="1">The sequence shown here is derived from an EMBL/GenBank/DDBJ whole genome shotgun (WGS) entry which is preliminary data.</text>
</comment>
<feature type="non-terminal residue" evidence="1">
    <location>
        <position position="127"/>
    </location>
</feature>
<evidence type="ECO:0000313" key="2">
    <source>
        <dbReference type="Proteomes" id="UP000749559"/>
    </source>
</evidence>
<dbReference type="EMBL" id="CAIIXF020000009">
    <property type="protein sequence ID" value="CAH1795042.1"/>
    <property type="molecule type" value="Genomic_DNA"/>
</dbReference>
<feature type="non-terminal residue" evidence="1">
    <location>
        <position position="1"/>
    </location>
</feature>
<organism evidence="1 2">
    <name type="scientific">Owenia fusiformis</name>
    <name type="common">Polychaete worm</name>
    <dbReference type="NCBI Taxonomy" id="6347"/>
    <lineage>
        <taxon>Eukaryota</taxon>
        <taxon>Metazoa</taxon>
        <taxon>Spiralia</taxon>
        <taxon>Lophotrochozoa</taxon>
        <taxon>Annelida</taxon>
        <taxon>Polychaeta</taxon>
        <taxon>Sedentaria</taxon>
        <taxon>Canalipalpata</taxon>
        <taxon>Sabellida</taxon>
        <taxon>Oweniida</taxon>
        <taxon>Oweniidae</taxon>
        <taxon>Owenia</taxon>
    </lineage>
</organism>
<name>A0A8J1Y036_OWEFU</name>
<proteinExistence type="predicted"/>
<protein>
    <submittedName>
        <fullName evidence="1">Uncharacterized protein</fullName>
    </submittedName>
</protein>